<reference evidence="3" key="1">
    <citation type="submission" date="2016-11" db="EMBL/GenBank/DDBJ databases">
        <authorList>
            <person name="Varghese N."/>
            <person name="Submissions S."/>
        </authorList>
    </citation>
    <scope>NUCLEOTIDE SEQUENCE [LARGE SCALE GENOMIC DNA]</scope>
    <source>
        <strain evidence="3">DSM 16917</strain>
    </source>
</reference>
<evidence type="ECO:0000313" key="3">
    <source>
        <dbReference type="Proteomes" id="UP000184268"/>
    </source>
</evidence>
<dbReference type="AlphaFoldDB" id="A0A1M5TIJ4"/>
<dbReference type="Pfam" id="PF16816">
    <property type="entry name" value="DotD"/>
    <property type="match status" value="1"/>
</dbReference>
<dbReference type="STRING" id="299255.SAMN02745129_2160"/>
<feature type="chain" id="PRO_5009913956" evidence="1">
    <location>
        <begin position="24"/>
        <end position="171"/>
    </location>
</feature>
<evidence type="ECO:0000256" key="1">
    <source>
        <dbReference type="SAM" id="SignalP"/>
    </source>
</evidence>
<dbReference type="PROSITE" id="PS51257">
    <property type="entry name" value="PROKAR_LIPOPROTEIN"/>
    <property type="match status" value="1"/>
</dbReference>
<dbReference type="Gene3D" id="3.55.50.60">
    <property type="entry name" value="DotD protein"/>
    <property type="match status" value="1"/>
</dbReference>
<proteinExistence type="predicted"/>
<protein>
    <submittedName>
        <fullName evidence="2">DotD protein</fullName>
    </submittedName>
</protein>
<dbReference type="InterPro" id="IPR038140">
    <property type="entry name" value="DotD_sf"/>
</dbReference>
<feature type="signal peptide" evidence="1">
    <location>
        <begin position="1"/>
        <end position="23"/>
    </location>
</feature>
<keyword evidence="1" id="KW-0732">Signal</keyword>
<organism evidence="2 3">
    <name type="scientific">Ferrimonas marina</name>
    <dbReference type="NCBI Taxonomy" id="299255"/>
    <lineage>
        <taxon>Bacteria</taxon>
        <taxon>Pseudomonadati</taxon>
        <taxon>Pseudomonadota</taxon>
        <taxon>Gammaproteobacteria</taxon>
        <taxon>Alteromonadales</taxon>
        <taxon>Ferrimonadaceae</taxon>
        <taxon>Ferrimonas</taxon>
    </lineage>
</organism>
<keyword evidence="3" id="KW-1185">Reference proteome</keyword>
<evidence type="ECO:0000313" key="2">
    <source>
        <dbReference type="EMBL" id="SHH50567.1"/>
    </source>
</evidence>
<name>A0A1M5TIJ4_9GAMM</name>
<sequence length="171" mass="19067">MMRTIFLPLVSVFMVSGCAFSTASEQSHPQGDLVMPRSDALYELRSIAVEARDELRLLAKTRDALAMTELTEQQKAERMYQSMVVPPGFEKRVTFSFAGDGSKAAEAIALTAGYRFQATETKYQSDPFVNIRLANEPLNKALRELGLQTGGVVLIEVDQANRVLHYIYRGE</sequence>
<dbReference type="EMBL" id="FQXG01000003">
    <property type="protein sequence ID" value="SHH50567.1"/>
    <property type="molecule type" value="Genomic_DNA"/>
</dbReference>
<gene>
    <name evidence="2" type="ORF">SAMN02745129_2160</name>
</gene>
<dbReference type="Proteomes" id="UP000184268">
    <property type="component" value="Unassembled WGS sequence"/>
</dbReference>
<dbReference type="InterPro" id="IPR031817">
    <property type="entry name" value="DotD"/>
</dbReference>
<accession>A0A1M5TIJ4</accession>